<sequence>MTIKRVLVANRGEIARRIIQSTNNLGIDTIAYVALDEKEIAQNYGASSIALSQNSGAAAYLESEAIVLAALENQCDAIHPGYGFLSESPTFARLCLENGVTFIGPSVETLELLGDKAASGRLAKMLGVPTVPGSDGPTTLKEVESKLESSNASLILKAISGGGGKGLRIIRPGDDAKIVFDQASNEAKANFLSGDLYFEELIEEAKHIEVQLIGDGSGRVSHLYDRDCSLQRNHQKLIEIAPAITVKDEIRKKLFEYSVAIGKHLKLMGLATIEFLVHEDRVYFIEANPRIQVEHCITEEILGVDLVAAAIKIAGGARLSQIRMRPDQIEPPKSLSIEVRICAEALSIEGQTTHSSGIVQYLNFPSGRGIRMESNLTQGCHISSRYDSLIAKMILTDKDVTLAELAKGMVRSLSRLSIQPIDTNQMLLCAILETPEFRNGIATTDFFDKYRARLLHRAAQLQSDIKKTKAFDDAKAKEIDPTPLFISENQNLISAKITGVVVEMLVFPGEQIKASQAIAVIESMKMHHLVLIPTPARIEQIFVSVGDELRIGDPIVLIGSIDEELTLGETLEVTEIDLDEIRDDLKEVIDRHNLTLDQHRIEVVEKRHSKMRRTARENIDDLCDQGSFIEYGALAIAAQRRRRDLDDLIKNTPADGIITGIGKIDNTSCVVISYDYTVLAGTQGLQNHRKLDRILEIARERLLPIVLFAEGGGGRPGDSDTSQIAGLDLNTFFLFASLSKVVPIIAIVSGYCFAGNAALAGCGDVIIATDDVSIGMGGPAMIEGGGLGVVAPGDIGPMETQSKNGVIDIAVPDEQSAIAMAKKYLSIVSKPKITDNSIEQDQRKLRVAIPPNRLRVYEIDPIIKTIFDFDSVIELRGQYAVGIRTYLARIEGRSIGVMANNPLHLSGAIDVDAANKASRFISLCSAYKLPIISLCDTPGFMVGPDSERLGAVKVFGDLFIAGANANVPLITVVLRKGYGLGAMAMAGGGFKSCALTVSWPSGEFGGMGLEGAIRLGYRRELEAIGDPIARQNRYDELLAQIYEVGKAISMASVFEIDDVIDPSHTRSIISKTLSQL</sequence>
<keyword evidence="6 8" id="KW-0067">ATP-binding</keyword>
<dbReference type="InterPro" id="IPR011763">
    <property type="entry name" value="COA_CT_C"/>
</dbReference>
<dbReference type="STRING" id="1280514.AXFE_23870"/>
<dbReference type="Pfam" id="PF01039">
    <property type="entry name" value="Carboxyl_trans"/>
    <property type="match status" value="1"/>
</dbReference>
<gene>
    <name evidence="14" type="primary">cfiB2</name>
    <name evidence="14" type="ORF">AXFE_23870</name>
</gene>
<evidence type="ECO:0000256" key="8">
    <source>
        <dbReference type="PROSITE-ProRule" id="PRU00409"/>
    </source>
</evidence>
<dbReference type="Pfam" id="PF00289">
    <property type="entry name" value="Biotin_carb_N"/>
    <property type="match status" value="1"/>
</dbReference>
<dbReference type="Proteomes" id="UP000032360">
    <property type="component" value="Unassembled WGS sequence"/>
</dbReference>
<dbReference type="PROSITE" id="PS00867">
    <property type="entry name" value="CPSASE_2"/>
    <property type="match status" value="1"/>
</dbReference>
<dbReference type="Pfam" id="PF02785">
    <property type="entry name" value="Biotin_carb_C"/>
    <property type="match status" value="1"/>
</dbReference>
<dbReference type="InterPro" id="IPR011054">
    <property type="entry name" value="Rudment_hybrid_motif"/>
</dbReference>
<dbReference type="GO" id="GO:0005524">
    <property type="term" value="F:ATP binding"/>
    <property type="evidence" value="ECO:0007669"/>
    <property type="project" value="UniProtKB-UniRule"/>
</dbReference>
<evidence type="ECO:0000256" key="7">
    <source>
        <dbReference type="ARBA" id="ARBA00023268"/>
    </source>
</evidence>
<keyword evidence="7" id="KW-0511">Multifunctional enzyme</keyword>
<dbReference type="SUPFAM" id="SSF51246">
    <property type="entry name" value="Rudiment single hybrid motif"/>
    <property type="match status" value="1"/>
</dbReference>
<evidence type="ECO:0000256" key="4">
    <source>
        <dbReference type="ARBA" id="ARBA00022598"/>
    </source>
</evidence>
<dbReference type="InterPro" id="IPR029045">
    <property type="entry name" value="ClpP/crotonase-like_dom_sf"/>
</dbReference>
<dbReference type="InterPro" id="IPR005479">
    <property type="entry name" value="CPAse_ATP-bd"/>
</dbReference>
<dbReference type="PATRIC" id="fig|1280514.3.peg.3153"/>
<dbReference type="PROSITE" id="PS50980">
    <property type="entry name" value="COA_CT_NTER"/>
    <property type="match status" value="1"/>
</dbReference>
<dbReference type="InterPro" id="IPR051602">
    <property type="entry name" value="ACC_Biotin_Carboxylase"/>
</dbReference>
<feature type="domain" description="CoA carboxyltransferase N-terminal" evidence="12">
    <location>
        <begin position="578"/>
        <end position="840"/>
    </location>
</feature>
<dbReference type="InterPro" id="IPR011761">
    <property type="entry name" value="ATP-grasp"/>
</dbReference>
<evidence type="ECO:0000256" key="6">
    <source>
        <dbReference type="ARBA" id="ARBA00022840"/>
    </source>
</evidence>
<evidence type="ECO:0000313" key="14">
    <source>
        <dbReference type="EMBL" id="KJF16722.1"/>
    </source>
</evidence>
<dbReference type="EMBL" id="JXYS01000075">
    <property type="protein sequence ID" value="KJF16722.1"/>
    <property type="molecule type" value="Genomic_DNA"/>
</dbReference>
<dbReference type="EC" id="6.4.1.2" evidence="3"/>
<comment type="pathway">
    <text evidence="2">Lipid metabolism; malonyl-CoA biosynthesis; malonyl-CoA from acetyl-CoA: step 1/1.</text>
</comment>
<dbReference type="SUPFAM" id="SSF52096">
    <property type="entry name" value="ClpP/crotonase"/>
    <property type="match status" value="2"/>
</dbReference>
<dbReference type="Gene3D" id="2.40.50.100">
    <property type="match status" value="1"/>
</dbReference>
<feature type="coiled-coil region" evidence="9">
    <location>
        <begin position="571"/>
        <end position="602"/>
    </location>
</feature>
<keyword evidence="4 14" id="KW-0436">Ligase</keyword>
<evidence type="ECO:0000256" key="2">
    <source>
        <dbReference type="ARBA" id="ARBA00004956"/>
    </source>
</evidence>
<dbReference type="Pfam" id="PF00364">
    <property type="entry name" value="Biotin_lipoyl"/>
    <property type="match status" value="1"/>
</dbReference>
<dbReference type="PROSITE" id="PS50979">
    <property type="entry name" value="BC"/>
    <property type="match status" value="1"/>
</dbReference>
<evidence type="ECO:0000259" key="11">
    <source>
        <dbReference type="PROSITE" id="PS50979"/>
    </source>
</evidence>
<accession>A0A0D8HFZ1</accession>
<evidence type="ECO:0000256" key="3">
    <source>
        <dbReference type="ARBA" id="ARBA00013058"/>
    </source>
</evidence>
<dbReference type="PROSITE" id="PS50989">
    <property type="entry name" value="COA_CT_CTER"/>
    <property type="match status" value="1"/>
</dbReference>
<feature type="domain" description="ATP-grasp" evidence="10">
    <location>
        <begin position="120"/>
        <end position="315"/>
    </location>
</feature>
<evidence type="ECO:0000313" key="15">
    <source>
        <dbReference type="Proteomes" id="UP000032360"/>
    </source>
</evidence>
<dbReference type="InterPro" id="IPR005481">
    <property type="entry name" value="BC-like_N"/>
</dbReference>
<evidence type="ECO:0000256" key="5">
    <source>
        <dbReference type="ARBA" id="ARBA00022741"/>
    </source>
</evidence>
<comment type="cofactor">
    <cofactor evidence="1">
        <name>biotin</name>
        <dbReference type="ChEBI" id="CHEBI:57586"/>
    </cofactor>
</comment>
<protein>
    <recommendedName>
        <fullName evidence="3">acetyl-CoA carboxylase</fullName>
        <ecNumber evidence="3">6.4.1.2</ecNumber>
    </recommendedName>
</protein>
<dbReference type="CDD" id="cd06850">
    <property type="entry name" value="biotinyl_domain"/>
    <property type="match status" value="1"/>
</dbReference>
<feature type="domain" description="Biotin carboxylation" evidence="11">
    <location>
        <begin position="2"/>
        <end position="452"/>
    </location>
</feature>
<evidence type="ECO:0000256" key="1">
    <source>
        <dbReference type="ARBA" id="ARBA00001953"/>
    </source>
</evidence>
<evidence type="ECO:0000259" key="10">
    <source>
        <dbReference type="PROSITE" id="PS50975"/>
    </source>
</evidence>
<dbReference type="SUPFAM" id="SSF52440">
    <property type="entry name" value="PreATP-grasp domain"/>
    <property type="match status" value="1"/>
</dbReference>
<dbReference type="InterPro" id="IPR005482">
    <property type="entry name" value="Biotin_COase_C"/>
</dbReference>
<dbReference type="PANTHER" id="PTHR48095">
    <property type="entry name" value="PYRUVATE CARBOXYLASE SUBUNIT A"/>
    <property type="match status" value="1"/>
</dbReference>
<dbReference type="InterPro" id="IPR011764">
    <property type="entry name" value="Biotin_carboxylation_dom"/>
</dbReference>
<evidence type="ECO:0000259" key="13">
    <source>
        <dbReference type="PROSITE" id="PS50989"/>
    </source>
</evidence>
<dbReference type="InterPro" id="IPR034733">
    <property type="entry name" value="AcCoA_carboxyl_beta"/>
</dbReference>
<organism evidence="14 15">
    <name type="scientific">Acidithrix ferrooxidans</name>
    <dbReference type="NCBI Taxonomy" id="1280514"/>
    <lineage>
        <taxon>Bacteria</taxon>
        <taxon>Bacillati</taxon>
        <taxon>Actinomycetota</taxon>
        <taxon>Acidimicrobiia</taxon>
        <taxon>Acidimicrobiales</taxon>
        <taxon>Acidimicrobiaceae</taxon>
        <taxon>Acidithrix</taxon>
    </lineage>
</organism>
<name>A0A0D8HFZ1_9ACTN</name>
<dbReference type="SUPFAM" id="SSF56059">
    <property type="entry name" value="Glutathione synthetase ATP-binding domain-like"/>
    <property type="match status" value="1"/>
</dbReference>
<dbReference type="GO" id="GO:0003989">
    <property type="term" value="F:acetyl-CoA carboxylase activity"/>
    <property type="evidence" value="ECO:0007669"/>
    <property type="project" value="UniProtKB-EC"/>
</dbReference>
<dbReference type="PROSITE" id="PS50975">
    <property type="entry name" value="ATP_GRASP"/>
    <property type="match status" value="1"/>
</dbReference>
<dbReference type="Gene3D" id="3.90.226.10">
    <property type="entry name" value="2-enoyl-CoA Hydratase, Chain A, domain 1"/>
    <property type="match status" value="2"/>
</dbReference>
<proteinExistence type="predicted"/>
<reference evidence="14 15" key="1">
    <citation type="submission" date="2015-01" db="EMBL/GenBank/DDBJ databases">
        <title>Draft genome of the acidophilic iron oxidizer Acidithrix ferrooxidans strain Py-F3.</title>
        <authorList>
            <person name="Poehlein A."/>
            <person name="Eisen S."/>
            <person name="Schloemann M."/>
            <person name="Johnson B.D."/>
            <person name="Daniel R."/>
            <person name="Muehling M."/>
        </authorList>
    </citation>
    <scope>NUCLEOTIDE SEQUENCE [LARGE SCALE GENOMIC DNA]</scope>
    <source>
        <strain evidence="14 15">Py-F3</strain>
    </source>
</reference>
<dbReference type="AlphaFoldDB" id="A0A0D8HFZ1"/>
<dbReference type="SMART" id="SM00878">
    <property type="entry name" value="Biotin_carb_C"/>
    <property type="match status" value="1"/>
</dbReference>
<dbReference type="InterPro" id="IPR000089">
    <property type="entry name" value="Biotin_lipoyl"/>
</dbReference>
<dbReference type="GO" id="GO:0046872">
    <property type="term" value="F:metal ion binding"/>
    <property type="evidence" value="ECO:0007669"/>
    <property type="project" value="InterPro"/>
</dbReference>
<dbReference type="SUPFAM" id="SSF51230">
    <property type="entry name" value="Single hybrid motif"/>
    <property type="match status" value="1"/>
</dbReference>
<comment type="caution">
    <text evidence="14">The sequence shown here is derived from an EMBL/GenBank/DDBJ whole genome shotgun (WGS) entry which is preliminary data.</text>
</comment>
<dbReference type="InterPro" id="IPR011053">
    <property type="entry name" value="Single_hybrid_motif"/>
</dbReference>
<dbReference type="PANTHER" id="PTHR48095:SF5">
    <property type="entry name" value="BLL7292 PROTEIN"/>
    <property type="match status" value="1"/>
</dbReference>
<dbReference type="InterPro" id="IPR011762">
    <property type="entry name" value="COA_CT_N"/>
</dbReference>
<dbReference type="GO" id="GO:2001295">
    <property type="term" value="P:malonyl-CoA biosynthetic process"/>
    <property type="evidence" value="ECO:0007669"/>
    <property type="project" value="UniProtKB-UniPathway"/>
</dbReference>
<evidence type="ECO:0000256" key="9">
    <source>
        <dbReference type="SAM" id="Coils"/>
    </source>
</evidence>
<dbReference type="Gene3D" id="3.30.470.20">
    <property type="entry name" value="ATP-grasp fold, B domain"/>
    <property type="match status" value="1"/>
</dbReference>
<keyword evidence="15" id="KW-1185">Reference proteome</keyword>
<keyword evidence="5 8" id="KW-0547">Nucleotide-binding</keyword>
<keyword evidence="9" id="KW-0175">Coiled coil</keyword>
<dbReference type="Pfam" id="PF02786">
    <property type="entry name" value="CPSase_L_D2"/>
    <property type="match status" value="1"/>
</dbReference>
<feature type="domain" description="CoA carboxyltransferase C-terminal" evidence="13">
    <location>
        <begin position="837"/>
        <end position="1076"/>
    </location>
</feature>
<dbReference type="InterPro" id="IPR016185">
    <property type="entry name" value="PreATP-grasp_dom_sf"/>
</dbReference>
<dbReference type="UniPathway" id="UPA00655">
    <property type="reaction ID" value="UER00711"/>
</dbReference>
<evidence type="ECO:0000259" key="12">
    <source>
        <dbReference type="PROSITE" id="PS50980"/>
    </source>
</evidence>